<evidence type="ECO:0000313" key="2">
    <source>
        <dbReference type="EMBL" id="KAJ6807885.1"/>
    </source>
</evidence>
<comment type="caution">
    <text evidence="1">The sequence shown here is derived from an EMBL/GenBank/DDBJ whole genome shotgun (WGS) entry which is preliminary data.</text>
</comment>
<organism evidence="1 3">
    <name type="scientific">Iris pallida</name>
    <name type="common">Sweet iris</name>
    <dbReference type="NCBI Taxonomy" id="29817"/>
    <lineage>
        <taxon>Eukaryota</taxon>
        <taxon>Viridiplantae</taxon>
        <taxon>Streptophyta</taxon>
        <taxon>Embryophyta</taxon>
        <taxon>Tracheophyta</taxon>
        <taxon>Spermatophyta</taxon>
        <taxon>Magnoliopsida</taxon>
        <taxon>Liliopsida</taxon>
        <taxon>Asparagales</taxon>
        <taxon>Iridaceae</taxon>
        <taxon>Iridoideae</taxon>
        <taxon>Irideae</taxon>
        <taxon>Iris</taxon>
    </lineage>
</organism>
<proteinExistence type="predicted"/>
<evidence type="ECO:0000313" key="3">
    <source>
        <dbReference type="Proteomes" id="UP001140949"/>
    </source>
</evidence>
<reference evidence="1" key="2">
    <citation type="submission" date="2023-04" db="EMBL/GenBank/DDBJ databases">
        <authorList>
            <person name="Bruccoleri R.E."/>
            <person name="Oakeley E.J."/>
            <person name="Faust A.-M."/>
            <person name="Dessus-Babus S."/>
            <person name="Altorfer M."/>
            <person name="Burckhardt D."/>
            <person name="Oertli M."/>
            <person name="Naumann U."/>
            <person name="Petersen F."/>
            <person name="Wong J."/>
        </authorList>
    </citation>
    <scope>NUCLEOTIDE SEQUENCE</scope>
    <source>
        <strain evidence="1">GSM-AAB239-AS_SAM_17_03QT</strain>
        <tissue evidence="1">Leaf</tissue>
    </source>
</reference>
<keyword evidence="3" id="KW-1185">Reference proteome</keyword>
<keyword evidence="1" id="KW-0418">Kinase</keyword>
<dbReference type="GO" id="GO:0016301">
    <property type="term" value="F:kinase activity"/>
    <property type="evidence" value="ECO:0007669"/>
    <property type="project" value="UniProtKB-KW"/>
</dbReference>
<dbReference type="EMBL" id="JANAVB010034445">
    <property type="protein sequence ID" value="KAJ6806683.1"/>
    <property type="molecule type" value="Genomic_DNA"/>
</dbReference>
<accession>A0AAX6ERQ1</accession>
<dbReference type="Proteomes" id="UP001140949">
    <property type="component" value="Unassembled WGS sequence"/>
</dbReference>
<protein>
    <submittedName>
        <fullName evidence="1">Proline-rich receptor-like protein kinase PERK13</fullName>
    </submittedName>
</protein>
<keyword evidence="1" id="KW-0808">Transferase</keyword>
<dbReference type="AlphaFoldDB" id="A0AAX6ERQ1"/>
<name>A0AAX6ERQ1_IRIPA</name>
<keyword evidence="1" id="KW-0675">Receptor</keyword>
<sequence length="81" mass="8430">MSTARKYTDHGGVSPPLSGTLAGFSASANPALPGSVFSGELLYHRSVAGTRPPPCVDCRRRASSSGAAQLLQLRRACAETR</sequence>
<reference evidence="1" key="1">
    <citation type="journal article" date="2023" name="GigaByte">
        <title>Genome assembly of the bearded iris, Iris pallida Lam.</title>
        <authorList>
            <person name="Bruccoleri R.E."/>
            <person name="Oakeley E.J."/>
            <person name="Faust A.M.E."/>
            <person name="Altorfer M."/>
            <person name="Dessus-Babus S."/>
            <person name="Burckhardt D."/>
            <person name="Oertli M."/>
            <person name="Naumann U."/>
            <person name="Petersen F."/>
            <person name="Wong J."/>
        </authorList>
    </citation>
    <scope>NUCLEOTIDE SEQUENCE</scope>
    <source>
        <strain evidence="1">GSM-AAB239-AS_SAM_17_03QT</strain>
    </source>
</reference>
<gene>
    <name evidence="2" type="ORF">M6B38_169710</name>
    <name evidence="1" type="ORF">M6B38_174010</name>
</gene>
<evidence type="ECO:0000313" key="1">
    <source>
        <dbReference type="EMBL" id="KAJ6806683.1"/>
    </source>
</evidence>
<dbReference type="EMBL" id="JANAVB010033815">
    <property type="protein sequence ID" value="KAJ6807885.1"/>
    <property type="molecule type" value="Genomic_DNA"/>
</dbReference>